<reference evidence="2" key="1">
    <citation type="submission" date="2020-02" db="EMBL/GenBank/DDBJ databases">
        <authorList>
            <person name="Meier V. D."/>
        </authorList>
    </citation>
    <scope>NUCLEOTIDE SEQUENCE</scope>
    <source>
        <strain evidence="2">AVDCRST_MAG48</strain>
    </source>
</reference>
<feature type="region of interest" description="Disordered" evidence="1">
    <location>
        <begin position="21"/>
        <end position="43"/>
    </location>
</feature>
<accession>A0A6J4LXE1</accession>
<organism evidence="2">
    <name type="scientific">uncultured Friedmanniella sp</name>
    <dbReference type="NCBI Taxonomy" id="335381"/>
    <lineage>
        <taxon>Bacteria</taxon>
        <taxon>Bacillati</taxon>
        <taxon>Actinomycetota</taxon>
        <taxon>Actinomycetes</taxon>
        <taxon>Propionibacteriales</taxon>
        <taxon>Nocardioidaceae</taxon>
        <taxon>Friedmanniella</taxon>
        <taxon>environmental samples</taxon>
    </lineage>
</organism>
<evidence type="ECO:0000256" key="1">
    <source>
        <dbReference type="SAM" id="MobiDB-lite"/>
    </source>
</evidence>
<protein>
    <submittedName>
        <fullName evidence="2">Uncharacterized protein</fullName>
    </submittedName>
</protein>
<feature type="non-terminal residue" evidence="2">
    <location>
        <position position="1"/>
    </location>
</feature>
<proteinExistence type="predicted"/>
<evidence type="ECO:0000313" key="2">
    <source>
        <dbReference type="EMBL" id="CAA9344494.1"/>
    </source>
</evidence>
<dbReference type="EMBL" id="CADCTS010000540">
    <property type="protein sequence ID" value="CAA9344494.1"/>
    <property type="molecule type" value="Genomic_DNA"/>
</dbReference>
<name>A0A6J4LXE1_9ACTN</name>
<feature type="non-terminal residue" evidence="2">
    <location>
        <position position="43"/>
    </location>
</feature>
<dbReference type="AlphaFoldDB" id="A0A6J4LXE1"/>
<gene>
    <name evidence="2" type="ORF">AVDCRST_MAG48-3853</name>
</gene>
<sequence length="43" mass="4597">CRNSSGSTWTISATLRSDCRRPPNCSASRCSNSSPVPTGRRSP</sequence>
<feature type="compositionally biased region" description="Polar residues" evidence="1">
    <location>
        <begin position="25"/>
        <end position="36"/>
    </location>
</feature>